<comment type="caution">
    <text evidence="1">The sequence shown here is derived from an EMBL/GenBank/DDBJ whole genome shotgun (WGS) entry which is preliminary data.</text>
</comment>
<evidence type="ECO:0000313" key="1">
    <source>
        <dbReference type="EMBL" id="KAK5778550.1"/>
    </source>
</evidence>
<gene>
    <name evidence="1" type="ORF">RI543_004218</name>
</gene>
<keyword evidence="2" id="KW-1185">Reference proteome</keyword>
<sequence length="252" mass="29881">MRAPPPRRKSLSLKIPLFLIKLKRKVQCNSWKKRKRIHKLHRIHRKKRTNNLEIPEFDIRAEDSYSMRTEYLPSNIVDKPLLIATFNRDCTNFPQINILERSKMSQLHLKKRKFKLKILNYNPINLSNNIENANQQFRCVSTIRSIKNLVENDADVRPIFHNKNIIRCFSLEGLEDNENNVNNNNNLTQKKYIKFVNNGIVNINSLPSIRTVEDSNIIKEECLDIHKFNQKTQNCFLNDTKIENLNLLDIYK</sequence>
<dbReference type="AlphaFoldDB" id="A0AAN7WFP4"/>
<organism evidence="1 2">
    <name type="scientific">Arxiozyma heterogenica</name>
    <dbReference type="NCBI Taxonomy" id="278026"/>
    <lineage>
        <taxon>Eukaryota</taxon>
        <taxon>Fungi</taxon>
        <taxon>Dikarya</taxon>
        <taxon>Ascomycota</taxon>
        <taxon>Saccharomycotina</taxon>
        <taxon>Saccharomycetes</taxon>
        <taxon>Saccharomycetales</taxon>
        <taxon>Saccharomycetaceae</taxon>
        <taxon>Arxiozyma</taxon>
    </lineage>
</organism>
<accession>A0AAN7WFP4</accession>
<reference evidence="2" key="1">
    <citation type="submission" date="2023-07" db="EMBL/GenBank/DDBJ databases">
        <title>A draft genome of Kazachstania heterogenica Y-27499.</title>
        <authorList>
            <person name="Donic C."/>
            <person name="Kralova J.S."/>
            <person name="Fidel L."/>
            <person name="Ben-Dor S."/>
            <person name="Jung S."/>
        </authorList>
    </citation>
    <scope>NUCLEOTIDE SEQUENCE [LARGE SCALE GENOMIC DNA]</scope>
    <source>
        <strain evidence="2">Y27499</strain>
    </source>
</reference>
<dbReference type="EMBL" id="JAWIZZ010000053">
    <property type="protein sequence ID" value="KAK5778550.1"/>
    <property type="molecule type" value="Genomic_DNA"/>
</dbReference>
<dbReference type="Proteomes" id="UP001306508">
    <property type="component" value="Unassembled WGS sequence"/>
</dbReference>
<evidence type="ECO:0000313" key="2">
    <source>
        <dbReference type="Proteomes" id="UP001306508"/>
    </source>
</evidence>
<name>A0AAN7WFP4_9SACH</name>
<proteinExistence type="predicted"/>
<protein>
    <submittedName>
        <fullName evidence="1">Uncharacterized protein</fullName>
    </submittedName>
</protein>